<dbReference type="AlphaFoldDB" id="A0A2P2PL68"/>
<proteinExistence type="predicted"/>
<evidence type="ECO:0000313" key="2">
    <source>
        <dbReference type="EMBL" id="MBX55493.1"/>
    </source>
</evidence>
<protein>
    <submittedName>
        <fullName evidence="2">Uncharacterized protein</fullName>
    </submittedName>
</protein>
<name>A0A2P2PL68_RHIMU</name>
<accession>A0A2P2PL68</accession>
<reference evidence="2" key="1">
    <citation type="submission" date="2018-02" db="EMBL/GenBank/DDBJ databases">
        <title>Rhizophora mucronata_Transcriptome.</title>
        <authorList>
            <person name="Meera S.P."/>
            <person name="Sreeshan A."/>
            <person name="Augustine A."/>
        </authorList>
    </citation>
    <scope>NUCLEOTIDE SEQUENCE</scope>
    <source>
        <tissue evidence="2">Leaf</tissue>
    </source>
</reference>
<feature type="signal peptide" evidence="1">
    <location>
        <begin position="1"/>
        <end position="21"/>
    </location>
</feature>
<evidence type="ECO:0000256" key="1">
    <source>
        <dbReference type="SAM" id="SignalP"/>
    </source>
</evidence>
<keyword evidence="1" id="KW-0732">Signal</keyword>
<sequence>MSFFCALLLLLLFVRSQYVTSANTPFNTLYVVFFQRTLLLDQI</sequence>
<organism evidence="2">
    <name type="scientific">Rhizophora mucronata</name>
    <name type="common">Asiatic mangrove</name>
    <dbReference type="NCBI Taxonomy" id="61149"/>
    <lineage>
        <taxon>Eukaryota</taxon>
        <taxon>Viridiplantae</taxon>
        <taxon>Streptophyta</taxon>
        <taxon>Embryophyta</taxon>
        <taxon>Tracheophyta</taxon>
        <taxon>Spermatophyta</taxon>
        <taxon>Magnoliopsida</taxon>
        <taxon>eudicotyledons</taxon>
        <taxon>Gunneridae</taxon>
        <taxon>Pentapetalae</taxon>
        <taxon>rosids</taxon>
        <taxon>fabids</taxon>
        <taxon>Malpighiales</taxon>
        <taxon>Rhizophoraceae</taxon>
        <taxon>Rhizophora</taxon>
    </lineage>
</organism>
<dbReference type="EMBL" id="GGEC01075009">
    <property type="protein sequence ID" value="MBX55493.1"/>
    <property type="molecule type" value="Transcribed_RNA"/>
</dbReference>
<feature type="chain" id="PRO_5015161892" evidence="1">
    <location>
        <begin position="22"/>
        <end position="43"/>
    </location>
</feature>